<sequence>MAALMSRIDRAILGPLAPAASAARSSPSSIPVVVFTASGDQGRSVADALATDGAFTVTAITKFPNSDAAHSLRDKGVTIVEGDMADPASYVGHLEGMSAAFVSMDFLDTFHHIGPNMTAAIALEVRLSIAAIEACHKAGIPHIVYSALDELPPEVVVPTYVSKAKVVEHLKATTIPYTLLYTSHPYTDILAWDLLAPAPCGHGLILSIPAPDDCEIPGYAVEQIGDWVKVALKKPKKWIGRDMYICAERPTVAKMASDMAKVFKVQVETLGLSKEDFYSAEHREATGEAMWSQYRACYEGSFARDPGQSEKIAPMQWQFKQWVAQSKAVKSIAEPVKKSGKGKHHHH</sequence>
<dbReference type="InterPro" id="IPR008030">
    <property type="entry name" value="NmrA-like"/>
</dbReference>
<dbReference type="InterPro" id="IPR051164">
    <property type="entry name" value="NmrA-like_oxidored"/>
</dbReference>
<evidence type="ECO:0000313" key="5">
    <source>
        <dbReference type="EMBL" id="KAI9638742.1"/>
    </source>
</evidence>
<dbReference type="Proteomes" id="UP001164286">
    <property type="component" value="Unassembled WGS sequence"/>
</dbReference>
<proteinExistence type="inferred from homology"/>
<dbReference type="PANTHER" id="PTHR42748:SF30">
    <property type="entry name" value="NMRA-LIKE DOMAIN-CONTAINING PROTEIN"/>
    <property type="match status" value="1"/>
</dbReference>
<dbReference type="PANTHER" id="PTHR42748">
    <property type="entry name" value="NITROGEN METABOLITE REPRESSION PROTEIN NMRA FAMILY MEMBER"/>
    <property type="match status" value="1"/>
</dbReference>
<feature type="domain" description="NmrA-like" evidence="4">
    <location>
        <begin position="32"/>
        <end position="275"/>
    </location>
</feature>
<dbReference type="RefSeq" id="XP_052948519.1">
    <property type="nucleotide sequence ID" value="XM_053091697.1"/>
</dbReference>
<keyword evidence="3" id="KW-0560">Oxidoreductase</keyword>
<reference evidence="5" key="1">
    <citation type="journal article" date="2022" name="G3 (Bethesda)">
        <title>High quality genome of the basidiomycete yeast Dioszegia hungarica PDD-24b-2 isolated from cloud water.</title>
        <authorList>
            <person name="Jarrige D."/>
            <person name="Haridas S."/>
            <person name="Bleykasten-Grosshans C."/>
            <person name="Joly M."/>
            <person name="Nadalig T."/>
            <person name="Sancelme M."/>
            <person name="Vuilleumier S."/>
            <person name="Grigoriev I.V."/>
            <person name="Amato P."/>
            <person name="Bringel F."/>
        </authorList>
    </citation>
    <scope>NUCLEOTIDE SEQUENCE</scope>
    <source>
        <strain evidence="5">PDD-24b-2</strain>
    </source>
</reference>
<dbReference type="GO" id="GO:0016491">
    <property type="term" value="F:oxidoreductase activity"/>
    <property type="evidence" value="ECO:0007669"/>
    <property type="project" value="UniProtKB-KW"/>
</dbReference>
<protein>
    <recommendedName>
        <fullName evidence="4">NmrA-like domain-containing protein</fullName>
    </recommendedName>
</protein>
<dbReference type="Pfam" id="PF05368">
    <property type="entry name" value="NmrA"/>
    <property type="match status" value="1"/>
</dbReference>
<comment type="caution">
    <text evidence="5">The sequence shown here is derived from an EMBL/GenBank/DDBJ whole genome shotgun (WGS) entry which is preliminary data.</text>
</comment>
<evidence type="ECO:0000256" key="2">
    <source>
        <dbReference type="ARBA" id="ARBA00022857"/>
    </source>
</evidence>
<dbReference type="AlphaFoldDB" id="A0AA38LWE3"/>
<accession>A0AA38LWE3</accession>
<evidence type="ECO:0000313" key="6">
    <source>
        <dbReference type="Proteomes" id="UP001164286"/>
    </source>
</evidence>
<name>A0AA38LWE3_9TREE</name>
<dbReference type="EMBL" id="JAKWFO010000002">
    <property type="protein sequence ID" value="KAI9638742.1"/>
    <property type="molecule type" value="Genomic_DNA"/>
</dbReference>
<comment type="similarity">
    <text evidence="1">Belongs to the NmrA-type oxidoreductase family.</text>
</comment>
<gene>
    <name evidence="5" type="ORF">MKK02DRAFT_41767</name>
</gene>
<evidence type="ECO:0000259" key="4">
    <source>
        <dbReference type="Pfam" id="PF05368"/>
    </source>
</evidence>
<keyword evidence="2" id="KW-0521">NADP</keyword>
<dbReference type="SUPFAM" id="SSF51735">
    <property type="entry name" value="NAD(P)-binding Rossmann-fold domains"/>
    <property type="match status" value="1"/>
</dbReference>
<organism evidence="5 6">
    <name type="scientific">Dioszegia hungarica</name>
    <dbReference type="NCBI Taxonomy" id="4972"/>
    <lineage>
        <taxon>Eukaryota</taxon>
        <taxon>Fungi</taxon>
        <taxon>Dikarya</taxon>
        <taxon>Basidiomycota</taxon>
        <taxon>Agaricomycotina</taxon>
        <taxon>Tremellomycetes</taxon>
        <taxon>Tremellales</taxon>
        <taxon>Bulleribasidiaceae</taxon>
        <taxon>Dioszegia</taxon>
    </lineage>
</organism>
<dbReference type="GO" id="GO:0005634">
    <property type="term" value="C:nucleus"/>
    <property type="evidence" value="ECO:0007669"/>
    <property type="project" value="TreeGrafter"/>
</dbReference>
<keyword evidence="6" id="KW-1185">Reference proteome</keyword>
<dbReference type="InterPro" id="IPR036291">
    <property type="entry name" value="NAD(P)-bd_dom_sf"/>
</dbReference>
<evidence type="ECO:0000256" key="1">
    <source>
        <dbReference type="ARBA" id="ARBA00006328"/>
    </source>
</evidence>
<dbReference type="Gene3D" id="3.40.50.720">
    <property type="entry name" value="NAD(P)-binding Rossmann-like Domain"/>
    <property type="match status" value="1"/>
</dbReference>
<dbReference type="Gene3D" id="3.90.25.10">
    <property type="entry name" value="UDP-galactose 4-epimerase, domain 1"/>
    <property type="match status" value="1"/>
</dbReference>
<evidence type="ECO:0000256" key="3">
    <source>
        <dbReference type="ARBA" id="ARBA00023002"/>
    </source>
</evidence>
<dbReference type="GeneID" id="77730902"/>